<accession>A0A9P1GW90</accession>
<dbReference type="InterPro" id="IPR028386">
    <property type="entry name" value="CENP-C/Mif2/cnp3"/>
</dbReference>
<dbReference type="GO" id="GO:0051455">
    <property type="term" value="P:spindle attachment to meiosis I kinetochore"/>
    <property type="evidence" value="ECO:0007669"/>
    <property type="project" value="TreeGrafter"/>
</dbReference>
<evidence type="ECO:0000256" key="5">
    <source>
        <dbReference type="ARBA" id="ARBA00057947"/>
    </source>
</evidence>
<evidence type="ECO:0000256" key="4">
    <source>
        <dbReference type="ARBA" id="ARBA00023242"/>
    </source>
</evidence>
<feature type="compositionally biased region" description="Polar residues" evidence="7">
    <location>
        <begin position="64"/>
        <end position="80"/>
    </location>
</feature>
<reference evidence="10" key="1">
    <citation type="submission" date="2022-11" db="EMBL/GenBank/DDBJ databases">
        <authorList>
            <person name="Scott C."/>
            <person name="Bruce N."/>
        </authorList>
    </citation>
    <scope>NUCLEOTIDE SEQUENCE</scope>
</reference>
<name>A0A9P1GW90_9PEZI</name>
<feature type="compositionally biased region" description="Acidic residues" evidence="7">
    <location>
        <begin position="423"/>
        <end position="434"/>
    </location>
</feature>
<evidence type="ECO:0000256" key="1">
    <source>
        <dbReference type="ARBA" id="ARBA00004123"/>
    </source>
</evidence>
<dbReference type="InterPro" id="IPR011051">
    <property type="entry name" value="RmlC_Cupin_sf"/>
</dbReference>
<dbReference type="Proteomes" id="UP000838763">
    <property type="component" value="Unassembled WGS sequence"/>
</dbReference>
<dbReference type="PANTHER" id="PTHR16684">
    <property type="entry name" value="CENTROMERE PROTEIN C"/>
    <property type="match status" value="1"/>
</dbReference>
<evidence type="ECO:0000256" key="3">
    <source>
        <dbReference type="ARBA" id="ARBA00023125"/>
    </source>
</evidence>
<feature type="region of interest" description="Disordered" evidence="7">
    <location>
        <begin position="577"/>
        <end position="600"/>
    </location>
</feature>
<feature type="compositionally biased region" description="Low complexity" evidence="7">
    <location>
        <begin position="37"/>
        <end position="48"/>
    </location>
</feature>
<feature type="domain" description="Mif2/CENP-C cupin" evidence="8">
    <location>
        <begin position="486"/>
        <end position="570"/>
    </location>
</feature>
<keyword evidence="4" id="KW-0539">Nucleus</keyword>
<dbReference type="AlphaFoldDB" id="A0A9P1GW90"/>
<dbReference type="Pfam" id="PF15624">
    <property type="entry name" value="Mif2_N"/>
    <property type="match status" value="1"/>
</dbReference>
<dbReference type="InterPro" id="IPR028929">
    <property type="entry name" value="Mif2_N"/>
</dbReference>
<feature type="compositionally biased region" description="Polar residues" evidence="7">
    <location>
        <begin position="133"/>
        <end position="144"/>
    </location>
</feature>
<evidence type="ECO:0000259" key="9">
    <source>
        <dbReference type="Pfam" id="PF15624"/>
    </source>
</evidence>
<feature type="compositionally biased region" description="Basic residues" evidence="7">
    <location>
        <begin position="1"/>
        <end position="10"/>
    </location>
</feature>
<gene>
    <name evidence="10" type="ORF">PPNO1_LOCUS1625</name>
</gene>
<feature type="domain" description="Mif2 N-terminal" evidence="9">
    <location>
        <begin position="15"/>
        <end position="66"/>
    </location>
</feature>
<dbReference type="EMBL" id="CALLCH030000003">
    <property type="protein sequence ID" value="CAI4211852.1"/>
    <property type="molecule type" value="Genomic_DNA"/>
</dbReference>
<feature type="region of interest" description="Disordered" evidence="7">
    <location>
        <begin position="1"/>
        <end position="348"/>
    </location>
</feature>
<dbReference type="GO" id="GO:0051382">
    <property type="term" value="P:kinetochore assembly"/>
    <property type="evidence" value="ECO:0007669"/>
    <property type="project" value="InterPro"/>
</dbReference>
<feature type="region of interest" description="Disordered" evidence="7">
    <location>
        <begin position="405"/>
        <end position="436"/>
    </location>
</feature>
<dbReference type="InterPro" id="IPR014710">
    <property type="entry name" value="RmlC-like_jellyroll"/>
</dbReference>
<evidence type="ECO:0000256" key="6">
    <source>
        <dbReference type="ARBA" id="ARBA00075033"/>
    </source>
</evidence>
<dbReference type="GO" id="GO:0019237">
    <property type="term" value="F:centromeric DNA binding"/>
    <property type="evidence" value="ECO:0007669"/>
    <property type="project" value="InterPro"/>
</dbReference>
<evidence type="ECO:0000256" key="2">
    <source>
        <dbReference type="ARBA" id="ARBA00010291"/>
    </source>
</evidence>
<dbReference type="FunFam" id="2.60.120.10:FF:000033">
    <property type="entry name" value="Centromere protein C 1"/>
    <property type="match status" value="1"/>
</dbReference>
<proteinExistence type="inferred from homology"/>
<dbReference type="OrthoDB" id="1939643at2759"/>
<dbReference type="GO" id="GO:0005634">
    <property type="term" value="C:nucleus"/>
    <property type="evidence" value="ECO:0007669"/>
    <property type="project" value="UniProtKB-SubCell"/>
</dbReference>
<evidence type="ECO:0000313" key="10">
    <source>
        <dbReference type="EMBL" id="CAI4211852.1"/>
    </source>
</evidence>
<dbReference type="GO" id="GO:0051315">
    <property type="term" value="P:attachment of mitotic spindle microtubules to kinetochore"/>
    <property type="evidence" value="ECO:0007669"/>
    <property type="project" value="TreeGrafter"/>
</dbReference>
<feature type="compositionally biased region" description="Basic and acidic residues" evidence="7">
    <location>
        <begin position="197"/>
        <end position="208"/>
    </location>
</feature>
<dbReference type="InterPro" id="IPR025974">
    <property type="entry name" value="Mif2/CENP-C_cupin"/>
</dbReference>
<feature type="compositionally biased region" description="Acidic residues" evidence="7">
    <location>
        <begin position="265"/>
        <end position="275"/>
    </location>
</feature>
<comment type="similarity">
    <text evidence="2">Belongs to the CENP-C/MIF2 family.</text>
</comment>
<dbReference type="GO" id="GO:0000776">
    <property type="term" value="C:kinetochore"/>
    <property type="evidence" value="ECO:0007669"/>
    <property type="project" value="InterPro"/>
</dbReference>
<protein>
    <recommendedName>
        <fullName evidence="6">CENP-C homolog</fullName>
    </recommendedName>
</protein>
<comment type="caution">
    <text evidence="10">The sequence shown here is derived from an EMBL/GenBank/DDBJ whole genome shotgun (WGS) entry which is preliminary data.</text>
</comment>
<keyword evidence="11" id="KW-1185">Reference proteome</keyword>
<dbReference type="Pfam" id="PF11699">
    <property type="entry name" value="CENP-C_C"/>
    <property type="match status" value="1"/>
</dbReference>
<comment type="subcellular location">
    <subcellularLocation>
        <location evidence="1">Nucleus</location>
    </subcellularLocation>
</comment>
<organism evidence="10 11">
    <name type="scientific">Parascedosporium putredinis</name>
    <dbReference type="NCBI Taxonomy" id="1442378"/>
    <lineage>
        <taxon>Eukaryota</taxon>
        <taxon>Fungi</taxon>
        <taxon>Dikarya</taxon>
        <taxon>Ascomycota</taxon>
        <taxon>Pezizomycotina</taxon>
        <taxon>Sordariomycetes</taxon>
        <taxon>Hypocreomycetidae</taxon>
        <taxon>Microascales</taxon>
        <taxon>Microascaceae</taxon>
        <taxon>Parascedosporium</taxon>
    </lineage>
</organism>
<comment type="function">
    <text evidence="5">Component of the kinetochore, a multiprotein complex that assembles on centromeric DNA and attaches chromosomes to spindle microtubules, mediating chromosome segregation and sister chromatid segregation during meiosis and mitosis. Component of the inner kinetochore constitutive centromere-associated network (CCAN), which serves as a structural platform for outer kinetochore assembly.</text>
</comment>
<evidence type="ECO:0000313" key="11">
    <source>
        <dbReference type="Proteomes" id="UP000838763"/>
    </source>
</evidence>
<evidence type="ECO:0000259" key="8">
    <source>
        <dbReference type="Pfam" id="PF11699"/>
    </source>
</evidence>
<feature type="compositionally biased region" description="Low complexity" evidence="7">
    <location>
        <begin position="296"/>
        <end position="315"/>
    </location>
</feature>
<dbReference type="Gene3D" id="2.60.120.10">
    <property type="entry name" value="Jelly Rolls"/>
    <property type="match status" value="1"/>
</dbReference>
<dbReference type="SUPFAM" id="SSF51182">
    <property type="entry name" value="RmlC-like cupins"/>
    <property type="match status" value="1"/>
</dbReference>
<sequence length="600" mass="66708">MAPRGAHKTGGRLYELGEQGRLDEHGMQPLEGLFSSPTKAPAATPPGADMTGELDMELDIGETTHPSRQIPAKTNLQSPAVKNPHVGMFSSPSRGSVVRSADKDDSDDHTVTRRLDLRRENQNGTRTKRTNGARRTSSRLSLTQDDSLNHDDDDGDAIPRRNAAPAADDSIQLIHDSPLGNSVHDDTLEPLAEEQEDVRPKPARRDDLPEPPSEGMFEEAAAVVEEEEEEEVPVPVPHRAARRPGRPPKAVSPNTSKRRARASPDAEDGVGEESEVRDRSKKRQKTQAIPDPKPVTKPATKPAAKPTSTKSAAVKPAVQRLGQEDPDASILQVQRGPPLPKARGLVSIRRDANHISQTRSGRRSYRPLEFWKGEHVEYAHEEMHDGTYGHGRRMVLPSVKEVVRVEEEEKEKDKRKRGRPKEEVEEEEEPEEWEREPGVISGDVVLWEHQHELYPPANDAHVEVVEDQLAVSSNAILTRDIHDATFRFAKTLNLSFMGSGIVDLPSGAEKKPKNSRKMQMVFFVFYGKVLVTVNETEFRISAGGQWFVPRGNYYSIKNDYDRPARIFFAQACEVFAAPPEEESPPSPSTGRGMMTELLPL</sequence>
<evidence type="ECO:0000256" key="7">
    <source>
        <dbReference type="SAM" id="MobiDB-lite"/>
    </source>
</evidence>
<dbReference type="PANTHER" id="PTHR16684:SF11">
    <property type="entry name" value="CENTROMERE PROTEIN C"/>
    <property type="match status" value="1"/>
</dbReference>
<keyword evidence="3" id="KW-0238">DNA-binding</keyword>
<feature type="compositionally biased region" description="Basic and acidic residues" evidence="7">
    <location>
        <begin position="100"/>
        <end position="121"/>
    </location>
</feature>
<dbReference type="CDD" id="cd06993">
    <property type="entry name" value="cupin_CENP-C_C"/>
    <property type="match status" value="1"/>
</dbReference>